<evidence type="ECO:0000256" key="1">
    <source>
        <dbReference type="ARBA" id="ARBA00004163"/>
    </source>
</evidence>
<evidence type="ECO:0000259" key="19">
    <source>
        <dbReference type="PROSITE" id="PS50892"/>
    </source>
</evidence>
<evidence type="ECO:0000256" key="5">
    <source>
        <dbReference type="ARBA" id="ARBA00022927"/>
    </source>
</evidence>
<keyword evidence="5" id="KW-0653">Protein transport</keyword>
<dbReference type="CDD" id="cd14824">
    <property type="entry name" value="Longin"/>
    <property type="match status" value="1"/>
</dbReference>
<dbReference type="EMBL" id="JAODUP010000120">
    <property type="protein sequence ID" value="KAK2161205.1"/>
    <property type="molecule type" value="Genomic_DNA"/>
</dbReference>
<dbReference type="InterPro" id="IPR001388">
    <property type="entry name" value="Synaptobrevin-like"/>
</dbReference>
<evidence type="ECO:0000256" key="12">
    <source>
        <dbReference type="ARBA" id="ARBA00037875"/>
    </source>
</evidence>
<dbReference type="InterPro" id="IPR042855">
    <property type="entry name" value="V_SNARE_CC"/>
</dbReference>
<reference evidence="20" key="1">
    <citation type="journal article" date="2023" name="Mol. Biol. Evol.">
        <title>Third-Generation Sequencing Reveals the Adaptive Role of the Epigenome in Three Deep-Sea Polychaetes.</title>
        <authorList>
            <person name="Perez M."/>
            <person name="Aroh O."/>
            <person name="Sun Y."/>
            <person name="Lan Y."/>
            <person name="Juniper S.K."/>
            <person name="Young C.R."/>
            <person name="Angers B."/>
            <person name="Qian P.Y."/>
        </authorList>
    </citation>
    <scope>NUCLEOTIDE SEQUENCE</scope>
    <source>
        <strain evidence="20">P08H-3</strain>
    </source>
</reference>
<dbReference type="Gene3D" id="1.20.5.110">
    <property type="match status" value="1"/>
</dbReference>
<dbReference type="GO" id="GO:0005765">
    <property type="term" value="C:lysosomal membrane"/>
    <property type="evidence" value="ECO:0007669"/>
    <property type="project" value="UniProtKB-SubCell"/>
</dbReference>
<feature type="transmembrane region" description="Helical" evidence="17">
    <location>
        <begin position="20"/>
        <end position="40"/>
    </location>
</feature>
<dbReference type="InterPro" id="IPR051097">
    <property type="entry name" value="Synaptobrevin-like_transport"/>
</dbReference>
<keyword evidence="4 17" id="KW-0812">Transmembrane</keyword>
<evidence type="ECO:0000256" key="15">
    <source>
        <dbReference type="PROSITE-ProRule" id="PRU00290"/>
    </source>
</evidence>
<keyword evidence="3" id="KW-0813">Transport</keyword>
<dbReference type="PROSITE" id="PS50892">
    <property type="entry name" value="V_SNARE"/>
    <property type="match status" value="1"/>
</dbReference>
<protein>
    <recommendedName>
        <fullName evidence="13">Vesicle-associated membrane protein 7</fullName>
    </recommendedName>
    <alternativeName>
        <fullName evidence="14">Synaptobrevin-like protein 1</fullName>
    </alternativeName>
</protein>
<evidence type="ECO:0000313" key="21">
    <source>
        <dbReference type="Proteomes" id="UP001208570"/>
    </source>
</evidence>
<evidence type="ECO:0000256" key="3">
    <source>
        <dbReference type="ARBA" id="ARBA00022448"/>
    </source>
</evidence>
<keyword evidence="15" id="KW-0175">Coiled coil</keyword>
<dbReference type="GO" id="GO:0031902">
    <property type="term" value="C:late endosome membrane"/>
    <property type="evidence" value="ECO:0007669"/>
    <property type="project" value="UniProtKB-SubCell"/>
</dbReference>
<dbReference type="Pfam" id="PF20049">
    <property type="entry name" value="DUF6451"/>
    <property type="match status" value="1"/>
</dbReference>
<comment type="subcellular location">
    <subcellularLocation>
        <location evidence="12">Cytoplasmic vesicle</location>
        <location evidence="12">Phagosome membrane</location>
        <topology evidence="12">Single-pass type IV membrane protein</topology>
    </subcellularLocation>
    <subcellularLocation>
        <location evidence="9">Cytoplasmic vesicle</location>
        <location evidence="9">Secretory vesicle membrane</location>
        <topology evidence="9">Single-pass type IV membrane protein</topology>
    </subcellularLocation>
    <subcellularLocation>
        <location evidence="1">Endoplasmic reticulum membrane</location>
        <topology evidence="1">Single-pass type IV membrane protein</topology>
    </subcellularLocation>
    <subcellularLocation>
        <location evidence="8">Golgi apparatus</location>
        <location evidence="8">trans-Golgi network membrane</location>
        <topology evidence="8">Single-pass type IV membrane protein</topology>
    </subcellularLocation>
    <subcellularLocation>
        <location evidence="10">Late endosome membrane</location>
        <topology evidence="10">Single-pass type IV membrane protein</topology>
    </subcellularLocation>
    <subcellularLocation>
        <location evidence="11">Lysosome membrane</location>
        <topology evidence="11">Single-pass type IV membrane protein</topology>
    </subcellularLocation>
</comment>
<dbReference type="GO" id="GO:0006906">
    <property type="term" value="P:vesicle fusion"/>
    <property type="evidence" value="ECO:0007669"/>
    <property type="project" value="TreeGrafter"/>
</dbReference>
<keyword evidence="6 17" id="KW-1133">Transmembrane helix</keyword>
<keyword evidence="7 17" id="KW-0472">Membrane</keyword>
<dbReference type="GO" id="GO:0005789">
    <property type="term" value="C:endoplasmic reticulum membrane"/>
    <property type="evidence" value="ECO:0007669"/>
    <property type="project" value="UniProtKB-SubCell"/>
</dbReference>
<feature type="domain" description="V-SNARE coiled-coil homology" evidence="19">
    <location>
        <begin position="234"/>
        <end position="304"/>
    </location>
</feature>
<dbReference type="Pfam" id="PF13774">
    <property type="entry name" value="Longin"/>
    <property type="match status" value="1"/>
</dbReference>
<evidence type="ECO:0000256" key="4">
    <source>
        <dbReference type="ARBA" id="ARBA00022692"/>
    </source>
</evidence>
<dbReference type="GO" id="GO:0030658">
    <property type="term" value="C:transport vesicle membrane"/>
    <property type="evidence" value="ECO:0007669"/>
    <property type="project" value="UniProtKB-SubCell"/>
</dbReference>
<organism evidence="20 21">
    <name type="scientific">Paralvinella palmiformis</name>
    <dbReference type="NCBI Taxonomy" id="53620"/>
    <lineage>
        <taxon>Eukaryota</taxon>
        <taxon>Metazoa</taxon>
        <taxon>Spiralia</taxon>
        <taxon>Lophotrochozoa</taxon>
        <taxon>Annelida</taxon>
        <taxon>Polychaeta</taxon>
        <taxon>Sedentaria</taxon>
        <taxon>Canalipalpata</taxon>
        <taxon>Terebellida</taxon>
        <taxon>Terebelliformia</taxon>
        <taxon>Alvinellidae</taxon>
        <taxon>Paralvinella</taxon>
    </lineage>
</organism>
<dbReference type="GO" id="GO:0030670">
    <property type="term" value="C:phagocytic vesicle membrane"/>
    <property type="evidence" value="ECO:0007669"/>
    <property type="project" value="UniProtKB-SubCell"/>
</dbReference>
<dbReference type="InterPro" id="IPR011012">
    <property type="entry name" value="Longin-like_dom_sf"/>
</dbReference>
<dbReference type="InterPro" id="IPR010908">
    <property type="entry name" value="Longin_dom"/>
</dbReference>
<dbReference type="InterPro" id="IPR045609">
    <property type="entry name" value="DUF6451"/>
</dbReference>
<gene>
    <name evidence="20" type="ORF">LSH36_120g14010</name>
</gene>
<evidence type="ECO:0000256" key="16">
    <source>
        <dbReference type="SAM" id="MobiDB-lite"/>
    </source>
</evidence>
<evidence type="ECO:0000256" key="17">
    <source>
        <dbReference type="SAM" id="Phobius"/>
    </source>
</evidence>
<sequence>MDVVSNTIEEVRNRSGAIGMILAQGLQSLMVMYMAIVGALHRRVPDSIFLEFDVDVKARIGKVRGTFIQLKNMWSSKVLSMHIKIHLFNSNMKSTRILDIKMTIYYSIIARGTTPLCSYQEGAGNFEQIVSSMLPNIPTRNDARTTYTTNNDFMFHVMIENGIIYLCATDPECSKLTAYGFLNEIKSSFLAGSLAQRAHFAGDNELQRDFSPVLQRKMETYSNSTVGIIDGGGPLSKLQAQVNEVKDVMTQNIEKVLERGERLEDLVDKTEDLEASDTCARADETRRDRQTERHSDRDRQLIWHLSLVFLQSSAVYRRQHLGEELGSFNSAVLLGGPSTAIERRQSVSLHQLKWSPTQPDVILPLANLIR</sequence>
<accession>A0AAD9JZR0</accession>
<dbReference type="Proteomes" id="UP001208570">
    <property type="component" value="Unassembled WGS sequence"/>
</dbReference>
<evidence type="ECO:0000256" key="2">
    <source>
        <dbReference type="ARBA" id="ARBA00008025"/>
    </source>
</evidence>
<proteinExistence type="inferred from homology"/>
<dbReference type="FunFam" id="3.30.450.50:FF:000015">
    <property type="entry name" value="Synaptobrevin 2 isoform 1"/>
    <property type="match status" value="1"/>
</dbReference>
<dbReference type="PANTHER" id="PTHR21136">
    <property type="entry name" value="SNARE PROTEINS"/>
    <property type="match status" value="1"/>
</dbReference>
<dbReference type="SUPFAM" id="SSF58038">
    <property type="entry name" value="SNARE fusion complex"/>
    <property type="match status" value="1"/>
</dbReference>
<dbReference type="PROSITE" id="PS00417">
    <property type="entry name" value="SYNAPTOBREVIN"/>
    <property type="match status" value="1"/>
</dbReference>
<evidence type="ECO:0000259" key="18">
    <source>
        <dbReference type="PROSITE" id="PS50859"/>
    </source>
</evidence>
<dbReference type="GO" id="GO:0015031">
    <property type="term" value="P:protein transport"/>
    <property type="evidence" value="ECO:0007669"/>
    <property type="project" value="UniProtKB-KW"/>
</dbReference>
<feature type="domain" description="Longin" evidence="18">
    <location>
        <begin position="108"/>
        <end position="214"/>
    </location>
</feature>
<feature type="compositionally biased region" description="Basic and acidic residues" evidence="16">
    <location>
        <begin position="280"/>
        <end position="295"/>
    </location>
</feature>
<dbReference type="PROSITE" id="PS50859">
    <property type="entry name" value="LONGIN"/>
    <property type="match status" value="1"/>
</dbReference>
<dbReference type="GO" id="GO:0000149">
    <property type="term" value="F:SNARE binding"/>
    <property type="evidence" value="ECO:0007669"/>
    <property type="project" value="TreeGrafter"/>
</dbReference>
<comment type="caution">
    <text evidence="20">The sequence shown here is derived from an EMBL/GenBank/DDBJ whole genome shotgun (WGS) entry which is preliminary data.</text>
</comment>
<evidence type="ECO:0000256" key="13">
    <source>
        <dbReference type="ARBA" id="ARBA00039269"/>
    </source>
</evidence>
<dbReference type="PRINTS" id="PR00219">
    <property type="entry name" value="SYNAPTOBREVN"/>
</dbReference>
<evidence type="ECO:0000256" key="6">
    <source>
        <dbReference type="ARBA" id="ARBA00022989"/>
    </source>
</evidence>
<dbReference type="GO" id="GO:0005484">
    <property type="term" value="F:SNAP receptor activity"/>
    <property type="evidence" value="ECO:0007669"/>
    <property type="project" value="TreeGrafter"/>
</dbReference>
<feature type="region of interest" description="Disordered" evidence="16">
    <location>
        <begin position="274"/>
        <end position="295"/>
    </location>
</feature>
<evidence type="ECO:0000256" key="9">
    <source>
        <dbReference type="ARBA" id="ARBA00037803"/>
    </source>
</evidence>
<keyword evidence="21" id="KW-1185">Reference proteome</keyword>
<evidence type="ECO:0000256" key="14">
    <source>
        <dbReference type="ARBA" id="ARBA00042194"/>
    </source>
</evidence>
<evidence type="ECO:0000256" key="11">
    <source>
        <dbReference type="ARBA" id="ARBA00037863"/>
    </source>
</evidence>
<name>A0AAD9JZR0_9ANNE</name>
<dbReference type="Pfam" id="PF00957">
    <property type="entry name" value="Synaptobrevin"/>
    <property type="match status" value="1"/>
</dbReference>
<dbReference type="PANTHER" id="PTHR21136:SF168">
    <property type="entry name" value="VESICLE-ASSOCIATED MEMBRANE PROTEIN 9"/>
    <property type="match status" value="1"/>
</dbReference>
<dbReference type="Gene3D" id="3.30.450.50">
    <property type="entry name" value="Longin domain"/>
    <property type="match status" value="1"/>
</dbReference>
<evidence type="ECO:0000256" key="7">
    <source>
        <dbReference type="ARBA" id="ARBA00023136"/>
    </source>
</evidence>
<evidence type="ECO:0000313" key="20">
    <source>
        <dbReference type="EMBL" id="KAK2161205.1"/>
    </source>
</evidence>
<dbReference type="AlphaFoldDB" id="A0AAD9JZR0"/>
<evidence type="ECO:0000256" key="10">
    <source>
        <dbReference type="ARBA" id="ARBA00037845"/>
    </source>
</evidence>
<dbReference type="GO" id="GO:0006887">
    <property type="term" value="P:exocytosis"/>
    <property type="evidence" value="ECO:0007669"/>
    <property type="project" value="TreeGrafter"/>
</dbReference>
<dbReference type="SMART" id="SM01270">
    <property type="entry name" value="Longin"/>
    <property type="match status" value="1"/>
</dbReference>
<comment type="similarity">
    <text evidence="2">Belongs to the synaptobrevin family.</text>
</comment>
<dbReference type="GO" id="GO:0031201">
    <property type="term" value="C:SNARE complex"/>
    <property type="evidence" value="ECO:0007669"/>
    <property type="project" value="TreeGrafter"/>
</dbReference>
<evidence type="ECO:0000256" key="8">
    <source>
        <dbReference type="ARBA" id="ARBA00037801"/>
    </source>
</evidence>
<dbReference type="SUPFAM" id="SSF64356">
    <property type="entry name" value="SNARE-like"/>
    <property type="match status" value="1"/>
</dbReference>
<dbReference type="GO" id="GO:0005794">
    <property type="term" value="C:Golgi apparatus"/>
    <property type="evidence" value="ECO:0007669"/>
    <property type="project" value="UniProtKB-SubCell"/>
</dbReference>